<dbReference type="FunFam" id="3.40.50.300:FF:000663">
    <property type="entry name" value="von Willebrand factor A domain containing 8"/>
    <property type="match status" value="1"/>
</dbReference>
<evidence type="ECO:0000256" key="1">
    <source>
        <dbReference type="ARBA" id="ARBA00004173"/>
    </source>
</evidence>
<dbReference type="PROSITE" id="PS50157">
    <property type="entry name" value="ZINC_FINGER_C2H2_2"/>
    <property type="match status" value="2"/>
</dbReference>
<keyword evidence="4" id="KW-0809">Transit peptide</keyword>
<reference evidence="11" key="1">
    <citation type="submission" date="2021-03" db="EMBL/GenBank/DDBJ databases">
        <title>Chromosome level genome of the anhydrobiotic midge Polypedilum vanderplanki.</title>
        <authorList>
            <person name="Yoshida Y."/>
            <person name="Kikawada T."/>
            <person name="Gusev O."/>
        </authorList>
    </citation>
    <scope>NUCLEOTIDE SEQUENCE</scope>
    <source>
        <strain evidence="11">NIAS01</strain>
        <tissue evidence="11">Whole body or cell culture</tissue>
    </source>
</reference>
<gene>
    <name evidence="11" type="ORF">PVAND_012079</name>
</gene>
<accession>A0A9J6CKI0</accession>
<feature type="region of interest" description="Disordered" evidence="9">
    <location>
        <begin position="1592"/>
        <end position="1611"/>
    </location>
</feature>
<dbReference type="GO" id="GO:0008270">
    <property type="term" value="F:zinc ion binding"/>
    <property type="evidence" value="ECO:0007669"/>
    <property type="project" value="UniProtKB-KW"/>
</dbReference>
<dbReference type="Gene3D" id="3.30.160.60">
    <property type="entry name" value="Classic Zinc Finger"/>
    <property type="match status" value="1"/>
</dbReference>
<keyword evidence="8" id="KW-0479">Metal-binding</keyword>
<keyword evidence="12" id="KW-1185">Reference proteome</keyword>
<feature type="region of interest" description="Disordered" evidence="9">
    <location>
        <begin position="1026"/>
        <end position="1047"/>
    </location>
</feature>
<dbReference type="InterPro" id="IPR036465">
    <property type="entry name" value="vWFA_dom_sf"/>
</dbReference>
<dbReference type="FunFam" id="3.40.50.300:FF:000587">
    <property type="entry name" value="von Willebrand factor A domain containing 8"/>
    <property type="match status" value="1"/>
</dbReference>
<evidence type="ECO:0000256" key="7">
    <source>
        <dbReference type="ARBA" id="ARBA00070377"/>
    </source>
</evidence>
<evidence type="ECO:0000259" key="10">
    <source>
        <dbReference type="PROSITE" id="PS50157"/>
    </source>
</evidence>
<keyword evidence="5" id="KW-0496">Mitochondrion</keyword>
<dbReference type="PANTHER" id="PTHR21610">
    <property type="entry name" value="VON WILLEBRAND FACTOR A DOMAIN-CONTAINING PROTEIN 8"/>
    <property type="match status" value="1"/>
</dbReference>
<evidence type="ECO:0000256" key="5">
    <source>
        <dbReference type="ARBA" id="ARBA00023128"/>
    </source>
</evidence>
<proteinExistence type="predicted"/>
<keyword evidence="2" id="KW-0547">Nucleotide-binding</keyword>
<dbReference type="SMART" id="SM00355">
    <property type="entry name" value="ZnF_C2H2"/>
    <property type="match status" value="3"/>
</dbReference>
<dbReference type="InterPro" id="IPR039891">
    <property type="entry name" value="VWA8"/>
</dbReference>
<dbReference type="Pfam" id="PF07728">
    <property type="entry name" value="AAA_5"/>
    <property type="match status" value="3"/>
</dbReference>
<comment type="caution">
    <text evidence="11">The sequence shown here is derived from an EMBL/GenBank/DDBJ whole genome shotgun (WGS) entry which is preliminary data.</text>
</comment>
<organism evidence="11 12">
    <name type="scientific">Polypedilum vanderplanki</name>
    <name type="common">Sleeping chironomid midge</name>
    <dbReference type="NCBI Taxonomy" id="319348"/>
    <lineage>
        <taxon>Eukaryota</taxon>
        <taxon>Metazoa</taxon>
        <taxon>Ecdysozoa</taxon>
        <taxon>Arthropoda</taxon>
        <taxon>Hexapoda</taxon>
        <taxon>Insecta</taxon>
        <taxon>Pterygota</taxon>
        <taxon>Neoptera</taxon>
        <taxon>Endopterygota</taxon>
        <taxon>Diptera</taxon>
        <taxon>Nematocera</taxon>
        <taxon>Chironomoidea</taxon>
        <taxon>Chironomidae</taxon>
        <taxon>Chironominae</taxon>
        <taxon>Polypedilum</taxon>
        <taxon>Polypedilum</taxon>
    </lineage>
</organism>
<evidence type="ECO:0000256" key="3">
    <source>
        <dbReference type="ARBA" id="ARBA00022840"/>
    </source>
</evidence>
<dbReference type="InterPro" id="IPR027417">
    <property type="entry name" value="P-loop_NTPase"/>
</dbReference>
<evidence type="ECO:0000313" key="11">
    <source>
        <dbReference type="EMBL" id="KAG5682746.1"/>
    </source>
</evidence>
<keyword evidence="3" id="KW-0067">ATP-binding</keyword>
<evidence type="ECO:0000256" key="2">
    <source>
        <dbReference type="ARBA" id="ARBA00022741"/>
    </source>
</evidence>
<dbReference type="SUPFAM" id="SSF53300">
    <property type="entry name" value="vWA-like"/>
    <property type="match status" value="1"/>
</dbReference>
<feature type="domain" description="C2H2-type" evidence="10">
    <location>
        <begin position="1812"/>
        <end position="1839"/>
    </location>
</feature>
<comment type="subcellular location">
    <subcellularLocation>
        <location evidence="1">Mitochondrion</location>
    </subcellularLocation>
</comment>
<evidence type="ECO:0000256" key="8">
    <source>
        <dbReference type="PROSITE-ProRule" id="PRU00042"/>
    </source>
</evidence>
<dbReference type="GO" id="GO:0016887">
    <property type="term" value="F:ATP hydrolysis activity"/>
    <property type="evidence" value="ECO:0007669"/>
    <property type="project" value="InterPro"/>
</dbReference>
<dbReference type="GO" id="GO:0032991">
    <property type="term" value="C:protein-containing complex"/>
    <property type="evidence" value="ECO:0007669"/>
    <property type="project" value="UniProtKB-ARBA"/>
</dbReference>
<evidence type="ECO:0000256" key="4">
    <source>
        <dbReference type="ARBA" id="ARBA00022946"/>
    </source>
</evidence>
<dbReference type="Gene3D" id="3.40.50.300">
    <property type="entry name" value="P-loop containing nucleotide triphosphate hydrolases"/>
    <property type="match status" value="3"/>
</dbReference>
<dbReference type="PROSITE" id="PS00028">
    <property type="entry name" value="ZINC_FINGER_C2H2_1"/>
    <property type="match status" value="2"/>
</dbReference>
<keyword evidence="8" id="KW-0863">Zinc-finger</keyword>
<dbReference type="PANTHER" id="PTHR21610:SF9">
    <property type="entry name" value="VON WILLEBRAND FACTOR A DOMAIN-CONTAINING PROTEIN 8"/>
    <property type="match status" value="1"/>
</dbReference>
<name>A0A9J6CKI0_POLVA</name>
<sequence length="1845" mass="208375">MNLRRLSALKANYGNFSLVNAIRRCHNNGRQVKIGNVNFEKSVSSKNPEYIPKKFIDFTSDGIKKIPNTTLHHLKWMIQKDNLKQDIFLIGRPGKLKRHIVMTYLQLTNQECEYVSLSRDTTESDLKQRREIFNGTSIYFDQGAVKAATNSRILIIDGIEKAERNILPILNNLLENREMHLEDGRFLVSSERYDNLLKENGKEALDKMGLVRVSENFRVIGLGLPVPKYRGSALDPPLRSRFQSRDITNLSFHEIMEDLSLSCPNAPFETLKKVVSFGFGVMSSDSSSSFPDFPLDNFTEIGKTLSNNPQLSEYELINRVYPMNTILTSSNKSSISTLMESLKIKVPNKPFKQNIVNVQHHSDYASVTIKRGGFIKSSEIKINVPIGGFSKRNIEEKFIEVESQSNLLADIIQTYAVGDVCLIGQRGCGKSAITNHLCSLLNQPYEQITLYKDMSARELIQTRNTKPNGDTEWIDSSLVKAAKNGQVIVLDGIHRLDSSTMGILHRLIHDRELQLYDGSRLLRHDKYDELVEMGMTEEQLSEKGIFKIHPAFRVIALAEPPKLDASNWLTPEVLSIFIFHEVNSLTKNEEIQLITELYGKVQPSMEKILDLAQTLRSKTAKDPIFKSFAESLSTRQLLRIAHRLSKYSVNDDASIYNIVQSVFLSKFLPSLPREILESTLRDHNIVPSKIENRNITIEKDDINLKIGNTVASVHPRDLIHSLKVPETLFYDTPHYVSLLERILQDFLLGYHLCLIGNQGVGKNKLIDRLLFLLNHPREYIQLHRDTTVQTLTSQFKVEDGKVVVEDSPLVKAVKYGYCLVIDEIDKAPINVTCILKSLVETGEMWLSDGRKIVSSNAIVNENDTKLIKTHPGFRVVVLANRPGFPFLGNDFFASMGHLFACSAIDNPEVESEVKLLQQYGPNVNIELIKKLVNAFSELRSMADTSQISYPYSTREVVNIVKHLNKYPDENLNELIGNVFDFDRHVPESLEQVTQVLIKHGLDIGTYANNELAELRRQRKLEASVSTFSGKDVSSPKHGKIDPNNDPHVGGNTWAGGSGGRDTAGLGGKGGPYRLDSGHKVHQLSDEEKDAIPEEVKRAARAMNRKAFEEKLKEIHMSKFDYNLYQQFSQPVKPHVNTLRNILNTLEAKAKERHWQKHQTSGELDDTKIIEGITGEKNIYKARKDLDPEPGQVQEKPKLLSIVVDVSGSMYRFNGYDGRLDRELEAVTMIMEAFEGFENKIQYQIIGHSGESPKISFVDYKHPPKDDKKRMEVLRLMHAHSQYCWSGDNTLNSCKIAVDEIAKEECDEAIVVVLSDANLSRYAIPPRKLTEILTKQEPKVHGHIIFIGSLGEEAAMIKQTMPQGKAFLCTDDIGKLPTILKTIFQSLIQLNKSMDLRRAVFLKKTLLESSINSLNGSSVSLYESAVEDSDNSIYYSFSDGSTKTIDTIEDENLENSFASEADKENTVIMKDITNEKVSKNTPTNKGPIIEMRNQTAEKVIVIHDEPVINISDDSTLNETTDKMDVDAVLGEPEKEEENTMNIKSIEVEKMKSDTDKTIIPVIVVEDPNKNVINPFTIPSTSSSSTVDFMHHSTPEQASKTNDEFKKKSASKIPTRPHFYSSVQRKSLDRKAKINVKTPKLASKLQRRTVYETRSRLIDQPKPKSTIIDPVIQHLPKNATAPKTAAKIKPKPALYKCTFPGCNRDFRLLKTYQDHQKAHKEGASSSSLSTTSFKCKWCDKGFDKESALNGHTLEKCPKIPFNEKRKLIAQEEAKEKNVDKRKSVFVAPAPKKQSPTRRKTLNKSGITITPKKTLKCSQCLKLFTDVVEFANHTIGHKYEKINAQNKT</sequence>
<dbReference type="InterPro" id="IPR013087">
    <property type="entry name" value="Znf_C2H2_type"/>
</dbReference>
<dbReference type="EMBL" id="JADBJN010000001">
    <property type="protein sequence ID" value="KAG5682746.1"/>
    <property type="molecule type" value="Genomic_DNA"/>
</dbReference>
<comment type="function">
    <text evidence="6">Exhibits ATPase activity in vitro.</text>
</comment>
<dbReference type="SUPFAM" id="SSF52540">
    <property type="entry name" value="P-loop containing nucleoside triphosphate hydrolases"/>
    <property type="match status" value="3"/>
</dbReference>
<dbReference type="InterPro" id="IPR011704">
    <property type="entry name" value="ATPase_dyneun-rel_AAA"/>
</dbReference>
<dbReference type="GO" id="GO:0005524">
    <property type="term" value="F:ATP binding"/>
    <property type="evidence" value="ECO:0007669"/>
    <property type="project" value="UniProtKB-KW"/>
</dbReference>
<protein>
    <recommendedName>
        <fullName evidence="7">von Willebrand factor A domain-containing protein 8</fullName>
    </recommendedName>
</protein>
<keyword evidence="8" id="KW-0862">Zinc</keyword>
<dbReference type="OrthoDB" id="5186at2759"/>
<feature type="domain" description="C2H2-type" evidence="10">
    <location>
        <begin position="1693"/>
        <end position="1722"/>
    </location>
</feature>
<dbReference type="Proteomes" id="UP001107558">
    <property type="component" value="Chromosome 1"/>
</dbReference>
<dbReference type="GO" id="GO:0005739">
    <property type="term" value="C:mitochondrion"/>
    <property type="evidence" value="ECO:0007669"/>
    <property type="project" value="UniProtKB-SubCell"/>
</dbReference>
<evidence type="ECO:0000313" key="12">
    <source>
        <dbReference type="Proteomes" id="UP001107558"/>
    </source>
</evidence>
<evidence type="ECO:0000256" key="6">
    <source>
        <dbReference type="ARBA" id="ARBA00055988"/>
    </source>
</evidence>
<evidence type="ECO:0000256" key="9">
    <source>
        <dbReference type="SAM" id="MobiDB-lite"/>
    </source>
</evidence>